<accession>A0A0G0WNL7</accession>
<evidence type="ECO:0000259" key="1">
    <source>
        <dbReference type="Pfam" id="PF00534"/>
    </source>
</evidence>
<gene>
    <name evidence="2" type="ORF">UU69_C0001G0034</name>
</gene>
<dbReference type="GO" id="GO:0016757">
    <property type="term" value="F:glycosyltransferase activity"/>
    <property type="evidence" value="ECO:0007669"/>
    <property type="project" value="InterPro"/>
</dbReference>
<proteinExistence type="predicted"/>
<comment type="caution">
    <text evidence="2">The sequence shown here is derived from an EMBL/GenBank/DDBJ whole genome shotgun (WGS) entry which is preliminary data.</text>
</comment>
<dbReference type="AlphaFoldDB" id="A0A0G0WNL7"/>
<protein>
    <submittedName>
        <fullName evidence="2">Glycosyltransferase</fullName>
    </submittedName>
</protein>
<dbReference type="SUPFAM" id="SSF53756">
    <property type="entry name" value="UDP-Glycosyltransferase/glycogen phosphorylase"/>
    <property type="match status" value="1"/>
</dbReference>
<name>A0A0G0WNL7_9BACT</name>
<sequence length="401" mass="46873">MKIFFVTPKLNFLTSGGTTDEYDLTYRTLQDLGHEIFVCTTHPKANNIPYELPYTVIEEDIKSGRMLGIQKGAFRILRKYSNQADIFFVDGQVFLYGAGLYRLLGGKVPVVGYFNRELTAWPGNVSYLFPHKKDSLWWKFKKFVRFYFERYFLMPLTDYIDIIGFANSCLTESYRNFRMKIDSRCFIYGDPFDYRGLMKKHDISEDTYSKRNKMHGPYTLLYSSKMAPGKGFDLVLIAFSKIKNKDNFHLVLGGDGPEEKFVRKMIHDLHLEQYVELPGWMTKEDLYNRFKLADIYVQAHWRKDLTAMSLMTAIMFGLPSIIPGGGGLEWVARNSALYFEDNDPDDLARKIEQLGDDYQLRQKLSQQCYIRMDEPELNHRSRIAELDKRMKEVVANIKKNT</sequence>
<dbReference type="Pfam" id="PF00534">
    <property type="entry name" value="Glycos_transf_1"/>
    <property type="match status" value="1"/>
</dbReference>
<dbReference type="CDD" id="cd03801">
    <property type="entry name" value="GT4_PimA-like"/>
    <property type="match status" value="1"/>
</dbReference>
<feature type="domain" description="Glycosyl transferase family 1" evidence="1">
    <location>
        <begin position="210"/>
        <end position="367"/>
    </location>
</feature>
<keyword evidence="2" id="KW-0808">Transferase</keyword>
<dbReference type="InterPro" id="IPR001296">
    <property type="entry name" value="Glyco_trans_1"/>
</dbReference>
<dbReference type="PANTHER" id="PTHR12526">
    <property type="entry name" value="GLYCOSYLTRANSFERASE"/>
    <property type="match status" value="1"/>
</dbReference>
<evidence type="ECO:0000313" key="3">
    <source>
        <dbReference type="Proteomes" id="UP000034299"/>
    </source>
</evidence>
<dbReference type="Gene3D" id="3.40.50.2000">
    <property type="entry name" value="Glycogen Phosphorylase B"/>
    <property type="match status" value="2"/>
</dbReference>
<reference evidence="2 3" key="1">
    <citation type="journal article" date="2015" name="Nature">
        <title>rRNA introns, odd ribosomes, and small enigmatic genomes across a large radiation of phyla.</title>
        <authorList>
            <person name="Brown C.T."/>
            <person name="Hug L.A."/>
            <person name="Thomas B.C."/>
            <person name="Sharon I."/>
            <person name="Castelle C.J."/>
            <person name="Singh A."/>
            <person name="Wilkins M.J."/>
            <person name="Williams K.H."/>
            <person name="Banfield J.F."/>
        </authorList>
    </citation>
    <scope>NUCLEOTIDE SEQUENCE [LARGE SCALE GENOMIC DNA]</scope>
</reference>
<evidence type="ECO:0000313" key="2">
    <source>
        <dbReference type="EMBL" id="KKS13657.1"/>
    </source>
</evidence>
<dbReference type="Proteomes" id="UP000034299">
    <property type="component" value="Unassembled WGS sequence"/>
</dbReference>
<dbReference type="PANTHER" id="PTHR12526:SF630">
    <property type="entry name" value="GLYCOSYLTRANSFERASE"/>
    <property type="match status" value="1"/>
</dbReference>
<organism evidence="2 3">
    <name type="scientific">Candidatus Magasanikbacteria bacterium GW2011_GWA2_41_55</name>
    <dbReference type="NCBI Taxonomy" id="1619038"/>
    <lineage>
        <taxon>Bacteria</taxon>
        <taxon>Candidatus Magasanikiibacteriota</taxon>
    </lineage>
</organism>
<dbReference type="EMBL" id="LCBP01000001">
    <property type="protein sequence ID" value="KKS13657.1"/>
    <property type="molecule type" value="Genomic_DNA"/>
</dbReference>